<dbReference type="Pfam" id="PF25164">
    <property type="entry name" value="CoiA_N"/>
    <property type="match status" value="1"/>
</dbReference>
<evidence type="ECO:0000313" key="4">
    <source>
        <dbReference type="Proteomes" id="UP000288388"/>
    </source>
</evidence>
<evidence type="ECO:0000313" key="3">
    <source>
        <dbReference type="EMBL" id="RVU96015.1"/>
    </source>
</evidence>
<dbReference type="PIRSF" id="PIRSF007487">
    <property type="entry name" value="Competence-induced_CoiA_bac"/>
    <property type="match status" value="1"/>
</dbReference>
<evidence type="ECO:0000259" key="2">
    <source>
        <dbReference type="Pfam" id="PF25164"/>
    </source>
</evidence>
<feature type="domain" description="Competence protein CoiA nuclease-like" evidence="1">
    <location>
        <begin position="59"/>
        <end position="200"/>
    </location>
</feature>
<evidence type="ECO:0008006" key="5">
    <source>
        <dbReference type="Google" id="ProtNLM"/>
    </source>
</evidence>
<feature type="domain" description="Competence protein CoiA-like N-terminal" evidence="2">
    <location>
        <begin position="9"/>
        <end position="52"/>
    </location>
</feature>
<dbReference type="EMBL" id="RYZS01000001">
    <property type="protein sequence ID" value="RVU96015.1"/>
    <property type="molecule type" value="Genomic_DNA"/>
</dbReference>
<dbReference type="InterPro" id="IPR021176">
    <property type="entry name" value="Competence-induced_CoiA"/>
</dbReference>
<accession>A0A437UQV6</accession>
<dbReference type="RefSeq" id="WP_127979455.1">
    <property type="nucleotide sequence ID" value="NZ_JBPFKW010000116.1"/>
</dbReference>
<comment type="caution">
    <text evidence="3">The sequence shown here is derived from an EMBL/GenBank/DDBJ whole genome shotgun (WGS) entry which is preliminary data.</text>
</comment>
<organism evidence="3 4">
    <name type="scientific">Enterococcus avium</name>
    <name type="common">Streptococcus avium</name>
    <dbReference type="NCBI Taxonomy" id="33945"/>
    <lineage>
        <taxon>Bacteria</taxon>
        <taxon>Bacillati</taxon>
        <taxon>Bacillota</taxon>
        <taxon>Bacilli</taxon>
        <taxon>Lactobacillales</taxon>
        <taxon>Enterococcaceae</taxon>
        <taxon>Enterococcus</taxon>
    </lineage>
</organism>
<reference evidence="3 4" key="1">
    <citation type="submission" date="2018-12" db="EMBL/GenBank/DDBJ databases">
        <title>A novel vanA-carrying plasmid in a clinical isolate of Enterococcus avium.</title>
        <authorList>
            <person name="Bernasconi O.J."/>
            <person name="Luzzaro F."/>
            <person name="Endimiani A."/>
        </authorList>
    </citation>
    <scope>NUCLEOTIDE SEQUENCE [LARGE SCALE GENOMIC DNA]</scope>
    <source>
        <strain evidence="3 4">LC0559/18</strain>
    </source>
</reference>
<protein>
    <recommendedName>
        <fullName evidence="5">Competence protein CoiA</fullName>
    </recommendedName>
</protein>
<dbReference type="AlphaFoldDB" id="A0A437UQV6"/>
<dbReference type="Pfam" id="PF06054">
    <property type="entry name" value="CoiA_nuc"/>
    <property type="match status" value="1"/>
</dbReference>
<proteinExistence type="predicted"/>
<dbReference type="InterPro" id="IPR010330">
    <property type="entry name" value="CoiA_nuc"/>
</dbReference>
<dbReference type="Proteomes" id="UP000288388">
    <property type="component" value="Unassembled WGS sequence"/>
</dbReference>
<gene>
    <name evidence="3" type="ORF">EK398_14855</name>
</gene>
<sequence length="332" mass="40164">MLFAYTKEKEMISAVESDNQQPFFCPDCGEELIRKAGKIKIPHFAHSQNTECYGLSEGETPEHLRLKQLFYTWGNRFEEAWKMEQPLPDLPQRPDLLHEHLAVEIQCSSLKSVRLQERIDGYAQKNYRDWWLLGKPLWPKEKFTHLQKQFCSFDKDKGLHLWLIEEQGIRLLYHIHEIDGFVYCEEHWPANSKPLKEIFHSSVNKRPPQLVPTIESVNEQKKILSLKLVQSNPRIRGLQHFFYQERRHLLYLPEWLYFPSRYFFFYQEDLLVFRYLFQKEAKNASLIFEKFLDYRQENHKDWAFYRIDQREILERLYLEAIFCQRKAKVSPV</sequence>
<dbReference type="InterPro" id="IPR057253">
    <property type="entry name" value="CoiA-like_N"/>
</dbReference>
<evidence type="ECO:0000259" key="1">
    <source>
        <dbReference type="Pfam" id="PF06054"/>
    </source>
</evidence>
<name>A0A437UQV6_ENTAV</name>